<feature type="chain" id="PRO_5039642124" evidence="2">
    <location>
        <begin position="20"/>
        <end position="226"/>
    </location>
</feature>
<dbReference type="RefSeq" id="WP_164446568.1">
    <property type="nucleotide sequence ID" value="NZ_SAIY01000002.1"/>
</dbReference>
<gene>
    <name evidence="3" type="ORF">ENC19_08455</name>
</gene>
<dbReference type="EMBL" id="SAIY01000002">
    <property type="protein sequence ID" value="NGM12686.1"/>
    <property type="molecule type" value="Genomic_DNA"/>
</dbReference>
<proteinExistence type="predicted"/>
<feature type="signal peptide" evidence="2">
    <location>
        <begin position="1"/>
        <end position="19"/>
    </location>
</feature>
<reference evidence="3 4" key="1">
    <citation type="submission" date="2020-02" db="EMBL/GenBank/DDBJ databases">
        <title>Draft Genome Sequence of Verrucosispora sp. Strain CWR15, Isolated from Gulf of Mexico Sponge.</title>
        <authorList>
            <person name="Kennedy S.J."/>
            <person name="Cella E."/>
            <person name="Azarian T."/>
            <person name="Baker B.J."/>
            <person name="Shaw L.N."/>
        </authorList>
    </citation>
    <scope>NUCLEOTIDE SEQUENCE [LARGE SCALE GENOMIC DNA]</scope>
    <source>
        <strain evidence="3 4">CWR15</strain>
    </source>
</reference>
<accession>A0A6M1KV78</accession>
<evidence type="ECO:0000256" key="2">
    <source>
        <dbReference type="SAM" id="SignalP"/>
    </source>
</evidence>
<evidence type="ECO:0000313" key="4">
    <source>
        <dbReference type="Proteomes" id="UP000478148"/>
    </source>
</evidence>
<evidence type="ECO:0000256" key="1">
    <source>
        <dbReference type="SAM" id="Phobius"/>
    </source>
</evidence>
<evidence type="ECO:0000313" key="3">
    <source>
        <dbReference type="EMBL" id="NGM12686.1"/>
    </source>
</evidence>
<feature type="transmembrane region" description="Helical" evidence="1">
    <location>
        <begin position="189"/>
        <end position="206"/>
    </location>
</feature>
<feature type="transmembrane region" description="Helical" evidence="1">
    <location>
        <begin position="125"/>
        <end position="146"/>
    </location>
</feature>
<dbReference type="Proteomes" id="UP000478148">
    <property type="component" value="Unassembled WGS sequence"/>
</dbReference>
<keyword evidence="2" id="KW-0732">Signal</keyword>
<dbReference type="InterPro" id="IPR009339">
    <property type="entry name" value="DUF998"/>
</dbReference>
<keyword evidence="1" id="KW-0812">Transmembrane</keyword>
<comment type="caution">
    <text evidence="3">The sequence shown here is derived from an EMBL/GenBank/DDBJ whole genome shotgun (WGS) entry which is preliminary data.</text>
</comment>
<feature type="transmembrane region" description="Helical" evidence="1">
    <location>
        <begin position="67"/>
        <end position="87"/>
    </location>
</feature>
<sequence>MPVHRLGSYALLLAAPLFAAGIAVTARGWRQPPYDWRTHNISDLGNVACGVWDSSRPRPVCSPWHPLMNGAMIATGLLIVAGLLLSWSTLGRGAAVRAVQLAALTAAGGYVLAGVHPADVDENLHFLAALLVFGAGNGALLLAALPQRSAVIGPARRVNLLLGLTGVAGTLLFLGQVDLGFGVGGMERVAVLPFLLWTVVIGSGLGPRPEAEQTARPDAPATRSRH</sequence>
<protein>
    <submittedName>
        <fullName evidence="3">DUF998 domain-containing protein</fullName>
    </submittedName>
</protein>
<keyword evidence="4" id="KW-1185">Reference proteome</keyword>
<dbReference type="Pfam" id="PF06197">
    <property type="entry name" value="DUF998"/>
    <property type="match status" value="1"/>
</dbReference>
<keyword evidence="1" id="KW-1133">Transmembrane helix</keyword>
<keyword evidence="1" id="KW-0472">Membrane</keyword>
<feature type="transmembrane region" description="Helical" evidence="1">
    <location>
        <begin position="158"/>
        <end position="177"/>
    </location>
</feature>
<organism evidence="3 4">
    <name type="scientific">Verrucosispora sioxanthis</name>
    <dbReference type="NCBI Taxonomy" id="2499994"/>
    <lineage>
        <taxon>Bacteria</taxon>
        <taxon>Bacillati</taxon>
        <taxon>Actinomycetota</taxon>
        <taxon>Actinomycetes</taxon>
        <taxon>Micromonosporales</taxon>
        <taxon>Micromonosporaceae</taxon>
        <taxon>Micromonospora</taxon>
    </lineage>
</organism>
<feature type="transmembrane region" description="Helical" evidence="1">
    <location>
        <begin position="94"/>
        <end position="113"/>
    </location>
</feature>
<name>A0A6M1KV78_9ACTN</name>
<dbReference type="AlphaFoldDB" id="A0A6M1KV78"/>